<dbReference type="Proteomes" id="UP000006729">
    <property type="component" value="Chromosome 16"/>
</dbReference>
<protein>
    <submittedName>
        <fullName evidence="1">Uncharacterized protein</fullName>
    </submittedName>
</protein>
<gene>
    <name evidence="1" type="ORF">POPTR_016G143800</name>
</gene>
<organism evidence="1 2">
    <name type="scientific">Populus trichocarpa</name>
    <name type="common">Western balsam poplar</name>
    <name type="synonym">Populus balsamifera subsp. trichocarpa</name>
    <dbReference type="NCBI Taxonomy" id="3694"/>
    <lineage>
        <taxon>Eukaryota</taxon>
        <taxon>Viridiplantae</taxon>
        <taxon>Streptophyta</taxon>
        <taxon>Embryophyta</taxon>
        <taxon>Tracheophyta</taxon>
        <taxon>Spermatophyta</taxon>
        <taxon>Magnoliopsida</taxon>
        <taxon>eudicotyledons</taxon>
        <taxon>Gunneridae</taxon>
        <taxon>Pentapetalae</taxon>
        <taxon>rosids</taxon>
        <taxon>fabids</taxon>
        <taxon>Malpighiales</taxon>
        <taxon>Salicaceae</taxon>
        <taxon>Saliceae</taxon>
        <taxon>Populus</taxon>
    </lineage>
</organism>
<dbReference type="AlphaFoldDB" id="A0A2K1XFN7"/>
<dbReference type="EMBL" id="CM009305">
    <property type="protein sequence ID" value="PNS99585.1"/>
    <property type="molecule type" value="Genomic_DNA"/>
</dbReference>
<reference evidence="1 2" key="1">
    <citation type="journal article" date="2006" name="Science">
        <title>The genome of black cottonwood, Populus trichocarpa (Torr. &amp; Gray).</title>
        <authorList>
            <person name="Tuskan G.A."/>
            <person name="Difazio S."/>
            <person name="Jansson S."/>
            <person name="Bohlmann J."/>
            <person name="Grigoriev I."/>
            <person name="Hellsten U."/>
            <person name="Putnam N."/>
            <person name="Ralph S."/>
            <person name="Rombauts S."/>
            <person name="Salamov A."/>
            <person name="Schein J."/>
            <person name="Sterck L."/>
            <person name="Aerts A."/>
            <person name="Bhalerao R.R."/>
            <person name="Bhalerao R.P."/>
            <person name="Blaudez D."/>
            <person name="Boerjan W."/>
            <person name="Brun A."/>
            <person name="Brunner A."/>
            <person name="Busov V."/>
            <person name="Campbell M."/>
            <person name="Carlson J."/>
            <person name="Chalot M."/>
            <person name="Chapman J."/>
            <person name="Chen G.L."/>
            <person name="Cooper D."/>
            <person name="Coutinho P.M."/>
            <person name="Couturier J."/>
            <person name="Covert S."/>
            <person name="Cronk Q."/>
            <person name="Cunningham R."/>
            <person name="Davis J."/>
            <person name="Degroeve S."/>
            <person name="Dejardin A."/>
            <person name="Depamphilis C."/>
            <person name="Detter J."/>
            <person name="Dirks B."/>
            <person name="Dubchak I."/>
            <person name="Duplessis S."/>
            <person name="Ehlting J."/>
            <person name="Ellis B."/>
            <person name="Gendler K."/>
            <person name="Goodstein D."/>
            <person name="Gribskov M."/>
            <person name="Grimwood J."/>
            <person name="Groover A."/>
            <person name="Gunter L."/>
            <person name="Hamberger B."/>
            <person name="Heinze B."/>
            <person name="Helariutta Y."/>
            <person name="Henrissat B."/>
            <person name="Holligan D."/>
            <person name="Holt R."/>
            <person name="Huang W."/>
            <person name="Islam-Faridi N."/>
            <person name="Jones S."/>
            <person name="Jones-Rhoades M."/>
            <person name="Jorgensen R."/>
            <person name="Joshi C."/>
            <person name="Kangasjarvi J."/>
            <person name="Karlsson J."/>
            <person name="Kelleher C."/>
            <person name="Kirkpatrick R."/>
            <person name="Kirst M."/>
            <person name="Kohler A."/>
            <person name="Kalluri U."/>
            <person name="Larimer F."/>
            <person name="Leebens-Mack J."/>
            <person name="Leple J.C."/>
            <person name="Locascio P."/>
            <person name="Lou Y."/>
            <person name="Lucas S."/>
            <person name="Martin F."/>
            <person name="Montanini B."/>
            <person name="Napoli C."/>
            <person name="Nelson D.R."/>
            <person name="Nelson C."/>
            <person name="Nieminen K."/>
            <person name="Nilsson O."/>
            <person name="Pereda V."/>
            <person name="Peter G."/>
            <person name="Philippe R."/>
            <person name="Pilate G."/>
            <person name="Poliakov A."/>
            <person name="Razumovskaya J."/>
            <person name="Richardson P."/>
            <person name="Rinaldi C."/>
            <person name="Ritland K."/>
            <person name="Rouze P."/>
            <person name="Ryaboy D."/>
            <person name="Schmutz J."/>
            <person name="Schrader J."/>
            <person name="Segerman B."/>
            <person name="Shin H."/>
            <person name="Siddiqui A."/>
            <person name="Sterky F."/>
            <person name="Terry A."/>
            <person name="Tsai C.J."/>
            <person name="Uberbacher E."/>
            <person name="Unneberg P."/>
            <person name="Vahala J."/>
            <person name="Wall K."/>
            <person name="Wessler S."/>
            <person name="Yang G."/>
            <person name="Yin T."/>
            <person name="Douglas C."/>
            <person name="Marra M."/>
            <person name="Sandberg G."/>
            <person name="Van de Peer Y."/>
            <person name="Rokhsar D."/>
        </authorList>
    </citation>
    <scope>NUCLEOTIDE SEQUENCE [LARGE SCALE GENOMIC DNA]</scope>
    <source>
        <strain evidence="2">cv. Nisqually</strain>
    </source>
</reference>
<sequence length="117" mass="13992">MWQVDLKQHILPDIDTSDQLHSINCSGRHADYTWMTYHLRYILMWDAYRNLIFREVLPCEKMEYEPHACQIQNIVGKLLHDNRRAATNLHDLDDNDDGLTRYIHLLSLRYVVLHLTC</sequence>
<evidence type="ECO:0000313" key="2">
    <source>
        <dbReference type="Proteomes" id="UP000006729"/>
    </source>
</evidence>
<name>A0A2K1XFN7_POPTR</name>
<evidence type="ECO:0000313" key="1">
    <source>
        <dbReference type="EMBL" id="PNS99585.1"/>
    </source>
</evidence>
<proteinExistence type="predicted"/>
<dbReference type="InParanoid" id="A0A2K1XFN7"/>
<accession>A0A2K1XFN7</accession>
<keyword evidence="2" id="KW-1185">Reference proteome</keyword>